<feature type="compositionally biased region" description="Acidic residues" evidence="1">
    <location>
        <begin position="376"/>
        <end position="385"/>
    </location>
</feature>
<dbReference type="InterPro" id="IPR007149">
    <property type="entry name" value="Leo1"/>
</dbReference>
<dbReference type="GO" id="GO:0032968">
    <property type="term" value="P:positive regulation of transcription elongation by RNA polymerase II"/>
    <property type="evidence" value="ECO:0007669"/>
    <property type="project" value="TreeGrafter"/>
</dbReference>
<feature type="compositionally biased region" description="Basic and acidic residues" evidence="1">
    <location>
        <begin position="60"/>
        <end position="71"/>
    </location>
</feature>
<evidence type="ECO:0000313" key="2">
    <source>
        <dbReference type="EMBL" id="PXF45732.1"/>
    </source>
</evidence>
<evidence type="ECO:0000313" key="3">
    <source>
        <dbReference type="Proteomes" id="UP000247409"/>
    </source>
</evidence>
<sequence length="385" mass="43932">MSDNSDDEFPDTTTRQRTEEAAAAVRDIADLSDDESEEERKPSQDVRPSPPSPVPDDDEPGRSDEDGFKHEDEDEITPKNEPVVEEDGQREDREETPDIDDKYERYAVRHGQTQHNVDILHFPPSVSFHMSLTTDLADLPVEENPILFRLKPEMRRKGQSDAQTLLEFVKKNPDPFALRKILETNAHLITWSDGSKTITIGNEQFLLIDDVIASKHYVFRRGDRIQTFEAEVGGIRRVQPSTTGSATAKIALAKAQKRARSSGFGPTGRTMMRCMDDGGELEEEKAKQESLRRHRERLKMEARRRQARERNMRPSRGLTTELLESNDEDSGEDEKMRRIEERVGESRLMRAKRAAPPRIEVSVKRRKAGGRRVLSDSDDGDDEIE</sequence>
<dbReference type="AlphaFoldDB" id="A0A2V3IUD9"/>
<dbReference type="Pfam" id="PF04004">
    <property type="entry name" value="Leo1"/>
    <property type="match status" value="1"/>
</dbReference>
<feature type="compositionally biased region" description="Acidic residues" evidence="1">
    <location>
        <begin position="83"/>
        <end position="98"/>
    </location>
</feature>
<dbReference type="EMBL" id="NBIV01000054">
    <property type="protein sequence ID" value="PXF45732.1"/>
    <property type="molecule type" value="Genomic_DNA"/>
</dbReference>
<evidence type="ECO:0008006" key="4">
    <source>
        <dbReference type="Google" id="ProtNLM"/>
    </source>
</evidence>
<feature type="region of interest" description="Disordered" evidence="1">
    <location>
        <begin position="253"/>
        <end position="385"/>
    </location>
</feature>
<dbReference type="GO" id="GO:0016593">
    <property type="term" value="C:Cdc73/Paf1 complex"/>
    <property type="evidence" value="ECO:0007669"/>
    <property type="project" value="InterPro"/>
</dbReference>
<feature type="compositionally biased region" description="Basic and acidic residues" evidence="1">
    <location>
        <begin position="298"/>
        <end position="312"/>
    </location>
</feature>
<dbReference type="Proteomes" id="UP000247409">
    <property type="component" value="Unassembled WGS sequence"/>
</dbReference>
<keyword evidence="3" id="KW-1185">Reference proteome</keyword>
<feature type="compositionally biased region" description="Basic and acidic residues" evidence="1">
    <location>
        <begin position="333"/>
        <end position="348"/>
    </location>
</feature>
<evidence type="ECO:0000256" key="1">
    <source>
        <dbReference type="SAM" id="MobiDB-lite"/>
    </source>
</evidence>
<accession>A0A2V3IUD9</accession>
<feature type="region of interest" description="Disordered" evidence="1">
    <location>
        <begin position="1"/>
        <end position="101"/>
    </location>
</feature>
<feature type="compositionally biased region" description="Acidic residues" evidence="1">
    <location>
        <begin position="1"/>
        <end position="10"/>
    </location>
</feature>
<organism evidence="2 3">
    <name type="scientific">Gracilariopsis chorda</name>
    <dbReference type="NCBI Taxonomy" id="448386"/>
    <lineage>
        <taxon>Eukaryota</taxon>
        <taxon>Rhodophyta</taxon>
        <taxon>Florideophyceae</taxon>
        <taxon>Rhodymeniophycidae</taxon>
        <taxon>Gracilariales</taxon>
        <taxon>Gracilariaceae</taxon>
        <taxon>Gracilariopsis</taxon>
    </lineage>
</organism>
<dbReference type="STRING" id="448386.A0A2V3IUD9"/>
<dbReference type="PANTHER" id="PTHR23146">
    <property type="entry name" value="LEO1 PROTEIN"/>
    <property type="match status" value="1"/>
</dbReference>
<protein>
    <recommendedName>
        <fullName evidence="4">RNA polymerase-associated protein LEO1</fullName>
    </recommendedName>
</protein>
<gene>
    <name evidence="2" type="ORF">BWQ96_04500</name>
</gene>
<name>A0A2V3IUD9_9FLOR</name>
<dbReference type="PANTHER" id="PTHR23146:SF0">
    <property type="entry name" value="RNA POLYMERASE-ASSOCIATED PROTEIN LEO1"/>
    <property type="match status" value="1"/>
</dbReference>
<dbReference type="GO" id="GO:1990269">
    <property type="term" value="F:RNA polymerase II C-terminal domain phosphoserine binding"/>
    <property type="evidence" value="ECO:0007669"/>
    <property type="project" value="TreeGrafter"/>
</dbReference>
<reference evidence="2 3" key="1">
    <citation type="journal article" date="2018" name="Mol. Biol. Evol.">
        <title>Analysis of the draft genome of the red seaweed Gracilariopsis chorda provides insights into genome size evolution in Rhodophyta.</title>
        <authorList>
            <person name="Lee J."/>
            <person name="Yang E.C."/>
            <person name="Graf L."/>
            <person name="Yang J.H."/>
            <person name="Qiu H."/>
            <person name="Zel Zion U."/>
            <person name="Chan C.X."/>
            <person name="Stephens T.G."/>
            <person name="Weber A.P.M."/>
            <person name="Boo G.H."/>
            <person name="Boo S.M."/>
            <person name="Kim K.M."/>
            <person name="Shin Y."/>
            <person name="Jung M."/>
            <person name="Lee S.J."/>
            <person name="Yim H.S."/>
            <person name="Lee J.H."/>
            <person name="Bhattacharya D."/>
            <person name="Yoon H.S."/>
        </authorList>
    </citation>
    <scope>NUCLEOTIDE SEQUENCE [LARGE SCALE GENOMIC DNA]</scope>
    <source>
        <strain evidence="2 3">SKKU-2015</strain>
        <tissue evidence="2">Whole body</tissue>
    </source>
</reference>
<comment type="caution">
    <text evidence="2">The sequence shown here is derived from an EMBL/GenBank/DDBJ whole genome shotgun (WGS) entry which is preliminary data.</text>
</comment>
<dbReference type="OrthoDB" id="20844at2759"/>
<proteinExistence type="predicted"/>
<dbReference type="GO" id="GO:0006368">
    <property type="term" value="P:transcription elongation by RNA polymerase II"/>
    <property type="evidence" value="ECO:0007669"/>
    <property type="project" value="InterPro"/>
</dbReference>